<evidence type="ECO:0000313" key="2">
    <source>
        <dbReference type="EMBL" id="CAE7351740.1"/>
    </source>
</evidence>
<accession>A0A812PYX7</accession>
<protein>
    <submittedName>
        <fullName evidence="2">Uncharacterized protein</fullName>
    </submittedName>
</protein>
<evidence type="ECO:0000313" key="3">
    <source>
        <dbReference type="Proteomes" id="UP000604046"/>
    </source>
</evidence>
<dbReference type="Proteomes" id="UP000604046">
    <property type="component" value="Unassembled WGS sequence"/>
</dbReference>
<feature type="transmembrane region" description="Helical" evidence="1">
    <location>
        <begin position="12"/>
        <end position="33"/>
    </location>
</feature>
<feature type="transmembrane region" description="Helical" evidence="1">
    <location>
        <begin position="303"/>
        <end position="322"/>
    </location>
</feature>
<evidence type="ECO:0000256" key="1">
    <source>
        <dbReference type="SAM" id="Phobius"/>
    </source>
</evidence>
<organism evidence="2 3">
    <name type="scientific">Symbiodinium natans</name>
    <dbReference type="NCBI Taxonomy" id="878477"/>
    <lineage>
        <taxon>Eukaryota</taxon>
        <taxon>Sar</taxon>
        <taxon>Alveolata</taxon>
        <taxon>Dinophyceae</taxon>
        <taxon>Suessiales</taxon>
        <taxon>Symbiodiniaceae</taxon>
        <taxon>Symbiodinium</taxon>
    </lineage>
</organism>
<keyword evidence="1" id="KW-0472">Membrane</keyword>
<dbReference type="AlphaFoldDB" id="A0A812PYX7"/>
<proteinExistence type="predicted"/>
<feature type="transmembrane region" description="Helical" evidence="1">
    <location>
        <begin position="328"/>
        <end position="345"/>
    </location>
</feature>
<dbReference type="OrthoDB" id="428129at2759"/>
<keyword evidence="1" id="KW-1133">Transmembrane helix</keyword>
<feature type="transmembrane region" description="Helical" evidence="1">
    <location>
        <begin position="270"/>
        <end position="291"/>
    </location>
</feature>
<name>A0A812PYX7_9DINO</name>
<dbReference type="EMBL" id="CAJNDS010002149">
    <property type="protein sequence ID" value="CAE7351740.1"/>
    <property type="molecule type" value="Genomic_DNA"/>
</dbReference>
<feature type="transmembrane region" description="Helical" evidence="1">
    <location>
        <begin position="239"/>
        <end position="258"/>
    </location>
</feature>
<reference evidence="2" key="1">
    <citation type="submission" date="2021-02" db="EMBL/GenBank/DDBJ databases">
        <authorList>
            <person name="Dougan E. K."/>
            <person name="Rhodes N."/>
            <person name="Thang M."/>
            <person name="Chan C."/>
        </authorList>
    </citation>
    <scope>NUCLEOTIDE SEQUENCE</scope>
</reference>
<keyword evidence="1" id="KW-0812">Transmembrane</keyword>
<comment type="caution">
    <text evidence="2">The sequence shown here is derived from an EMBL/GenBank/DDBJ whole genome shotgun (WGS) entry which is preliminary data.</text>
</comment>
<feature type="transmembrane region" description="Helical" evidence="1">
    <location>
        <begin position="352"/>
        <end position="370"/>
    </location>
</feature>
<sequence length="493" mass="53948">MIANLDESRPGFGTFLWILICCQFFTLATLFSAHALATQDSQMWPEVDAELVPLLPEVADALDWVSQSDSFVDSYVFQDVLLFNSHADGVEGLLATNLSEPGFVTQVVQPGVLSGARGYTEFEDKLYFAATTPSGDELWCWDGTDAPNASIQQVQSFSNRLSLRNFRVHGGVLYIKVSWLVCGSWTPGVLQLQNDSVALVGGSLCCSRPSQSSLIGELCLALLPLVGLSAWLMRSLPGLCVIFFFSVYGIIVIIRLLIVPDLEELREFLLTSFAAYSSVGYALAMILHSCGREDAWMEDLKRWSTVLVSVCFCAAAQLRLEVPEAVEAWRWVVFAACGCALQLLGSLARRRLPVLLGYLVLLLVLAKLTLEVLDNLTPLRSSGLAVQRAIQLTSLAVLVGVVPSPESVPYLALKPRSVHPAPDEAGSDATNKRKVELAEEDREMYEKTNNMKNTMQHQLQASDAEQVPQAGEVHANAMLELEEESAAASDEEV</sequence>
<gene>
    <name evidence="2" type="ORF">SNAT2548_LOCUS18554</name>
</gene>
<keyword evidence="3" id="KW-1185">Reference proteome</keyword>